<proteinExistence type="inferred from homology"/>
<dbReference type="PANTHER" id="PTHR13605">
    <property type="entry name" value="ER MEMBRANE PROTEIN COMPLEX SUBUNIT 7"/>
    <property type="match status" value="1"/>
</dbReference>
<evidence type="ECO:0000256" key="2">
    <source>
        <dbReference type="ARBA" id="ARBA00008880"/>
    </source>
</evidence>
<keyword evidence="6 8" id="KW-0472">Membrane</keyword>
<dbReference type="InterPro" id="IPR039163">
    <property type="entry name" value="EMC7"/>
</dbReference>
<evidence type="ECO:0000313" key="10">
    <source>
        <dbReference type="EMBL" id="NDJ96635.1"/>
    </source>
</evidence>
<dbReference type="GO" id="GO:0072546">
    <property type="term" value="C:EMC complex"/>
    <property type="evidence" value="ECO:0007669"/>
    <property type="project" value="TreeGrafter"/>
</dbReference>
<keyword evidence="4" id="KW-0732">Signal</keyword>
<protein>
    <submittedName>
        <fullName evidence="10">ER membrane protein complex subunit 7 (Trinotate prediction)</fullName>
    </submittedName>
</protein>
<dbReference type="PANTHER" id="PTHR13605:SF4">
    <property type="entry name" value="ER MEMBRANE PROTEIN COMPLEX SUBUNIT 7"/>
    <property type="match status" value="1"/>
</dbReference>
<dbReference type="InterPro" id="IPR019008">
    <property type="entry name" value="Beta_sandwich_EMC7"/>
</dbReference>
<evidence type="ECO:0000256" key="1">
    <source>
        <dbReference type="ARBA" id="ARBA00004167"/>
    </source>
</evidence>
<feature type="region of interest" description="Disordered" evidence="7">
    <location>
        <begin position="101"/>
        <end position="121"/>
    </location>
</feature>
<keyword evidence="3 8" id="KW-0812">Transmembrane</keyword>
<evidence type="ECO:0000256" key="8">
    <source>
        <dbReference type="SAM" id="Phobius"/>
    </source>
</evidence>
<feature type="domain" description="ER membrane protein complex subunit 7 beta-sandwich" evidence="9">
    <location>
        <begin position="1"/>
        <end position="85"/>
    </location>
</feature>
<feature type="transmembrane region" description="Helical" evidence="8">
    <location>
        <begin position="72"/>
        <end position="93"/>
    </location>
</feature>
<evidence type="ECO:0000256" key="3">
    <source>
        <dbReference type="ARBA" id="ARBA00022692"/>
    </source>
</evidence>
<sequence>MDGSFRFESMPAGYFTLNVISPNHYFSPVLVRVEKDGTVSARYIGDLESNILLPIVFHALNRINYSKPQSEYTFYSILTNPLIILVGVSFLLVKLQGSFSNPENSENLDNPDSAKTNKQSVSETIDWVFDPQKEG</sequence>
<evidence type="ECO:0000256" key="6">
    <source>
        <dbReference type="ARBA" id="ARBA00023136"/>
    </source>
</evidence>
<dbReference type="EMBL" id="GHBR01001366">
    <property type="protein sequence ID" value="NDJ96635.1"/>
    <property type="molecule type" value="Transcribed_RNA"/>
</dbReference>
<organism evidence="10">
    <name type="scientific">Myxobolus squamalis</name>
    <name type="common">Myxosporean</name>
    <dbReference type="NCBI Taxonomy" id="59785"/>
    <lineage>
        <taxon>Eukaryota</taxon>
        <taxon>Metazoa</taxon>
        <taxon>Cnidaria</taxon>
        <taxon>Myxozoa</taxon>
        <taxon>Myxosporea</taxon>
        <taxon>Bivalvulida</taxon>
        <taxon>Platysporina</taxon>
        <taxon>Myxobolidae</taxon>
        <taxon>Myxobolus</taxon>
    </lineage>
</organism>
<accession>A0A6B2G2V0</accession>
<evidence type="ECO:0000256" key="7">
    <source>
        <dbReference type="SAM" id="MobiDB-lite"/>
    </source>
</evidence>
<comment type="subcellular location">
    <subcellularLocation>
        <location evidence="1">Membrane</location>
        <topology evidence="1">Single-pass membrane protein</topology>
    </subcellularLocation>
</comment>
<evidence type="ECO:0000259" key="9">
    <source>
        <dbReference type="Pfam" id="PF09430"/>
    </source>
</evidence>
<reference evidence="10" key="1">
    <citation type="submission" date="2018-11" db="EMBL/GenBank/DDBJ databases">
        <title>Myxobolus squamalis genome and transcriptome.</title>
        <authorList>
            <person name="Yahalomi D."/>
            <person name="Atkinson S.D."/>
            <person name="Neuhof M."/>
            <person name="Chang E.S."/>
            <person name="Philippe H."/>
            <person name="Cartwright P."/>
            <person name="Bartholomew J.L."/>
            <person name="Huchon D."/>
        </authorList>
    </citation>
    <scope>NUCLEOTIDE SEQUENCE</scope>
    <source>
        <strain evidence="10">71B08</strain>
        <tissue evidence="10">Whole</tissue>
    </source>
</reference>
<comment type="similarity">
    <text evidence="2">Belongs to the EMC7 family.</text>
</comment>
<evidence type="ECO:0000256" key="5">
    <source>
        <dbReference type="ARBA" id="ARBA00022989"/>
    </source>
</evidence>
<name>A0A6B2G2V0_MYXSQ</name>
<keyword evidence="5 8" id="KW-1133">Transmembrane helix</keyword>
<dbReference type="AlphaFoldDB" id="A0A6B2G2V0"/>
<evidence type="ECO:0000256" key="4">
    <source>
        <dbReference type="ARBA" id="ARBA00022729"/>
    </source>
</evidence>
<dbReference type="Pfam" id="PF09430">
    <property type="entry name" value="EMC7_beta-sandw"/>
    <property type="match status" value="1"/>
</dbReference>